<protein>
    <submittedName>
        <fullName evidence="1">PAAR domain-containing protein</fullName>
    </submittedName>
</protein>
<dbReference type="EMBL" id="JAHTGR010000041">
    <property type="protein sequence ID" value="MBV6325620.1"/>
    <property type="molecule type" value="Genomic_DNA"/>
</dbReference>
<dbReference type="RefSeq" id="WP_217946527.1">
    <property type="nucleotide sequence ID" value="NZ_JAHTGR010000041.1"/>
</dbReference>
<dbReference type="Pfam" id="PF05488">
    <property type="entry name" value="PAAR_motif"/>
    <property type="match status" value="1"/>
</dbReference>
<reference evidence="1" key="1">
    <citation type="submission" date="2021-07" db="EMBL/GenBank/DDBJ databases">
        <title>Characterization of violacein-producing bacteria and related species.</title>
        <authorList>
            <person name="Wilson H.S."/>
            <person name="De Leon M.E."/>
        </authorList>
    </citation>
    <scope>NUCLEOTIDE SEQUENCE</scope>
    <source>
        <strain evidence="1">HSC-15S17</strain>
    </source>
</reference>
<dbReference type="AlphaFoldDB" id="A0AA41HDW8"/>
<gene>
    <name evidence="1" type="ORF">KVP70_32410</name>
</gene>
<sequence length="85" mass="8799">MKNSEGRGVIRLGDKTTHGGTVVSAQPTFKVLGKAVAVEGDLTTCPQCKGTFPIQTAGSERHHDGRAVAYNGDKATCGAKLISSI</sequence>
<accession>A0AA41HDW8</accession>
<dbReference type="Proteomes" id="UP001155901">
    <property type="component" value="Unassembled WGS sequence"/>
</dbReference>
<comment type="caution">
    <text evidence="1">The sequence shown here is derived from an EMBL/GenBank/DDBJ whole genome shotgun (WGS) entry which is preliminary data.</text>
</comment>
<evidence type="ECO:0000313" key="1">
    <source>
        <dbReference type="EMBL" id="MBV6325620.1"/>
    </source>
</evidence>
<evidence type="ECO:0000313" key="2">
    <source>
        <dbReference type="Proteomes" id="UP001155901"/>
    </source>
</evidence>
<dbReference type="InterPro" id="IPR008727">
    <property type="entry name" value="PAAR_motif"/>
</dbReference>
<name>A0AA41HDW8_9BURK</name>
<dbReference type="CDD" id="cd14744">
    <property type="entry name" value="PAAR_CT_2"/>
    <property type="match status" value="1"/>
</dbReference>
<proteinExistence type="predicted"/>
<organism evidence="1 2">
    <name type="scientific">Duganella violaceipulchra</name>
    <dbReference type="NCBI Taxonomy" id="2849652"/>
    <lineage>
        <taxon>Bacteria</taxon>
        <taxon>Pseudomonadati</taxon>
        <taxon>Pseudomonadota</taxon>
        <taxon>Betaproteobacteria</taxon>
        <taxon>Burkholderiales</taxon>
        <taxon>Oxalobacteraceae</taxon>
        <taxon>Telluria group</taxon>
        <taxon>Duganella</taxon>
    </lineage>
</organism>